<dbReference type="Gene3D" id="3.40.50.2000">
    <property type="entry name" value="Glycogen Phosphorylase B"/>
    <property type="match status" value="1"/>
</dbReference>
<dbReference type="CDD" id="cd03784">
    <property type="entry name" value="GT1_Gtf-like"/>
    <property type="match status" value="1"/>
</dbReference>
<evidence type="ECO:0000256" key="1">
    <source>
        <dbReference type="ARBA" id="ARBA00009995"/>
    </source>
</evidence>
<dbReference type="PANTHER" id="PTHR11926">
    <property type="entry name" value="GLUCOSYL/GLUCURONOSYL TRANSFERASES"/>
    <property type="match status" value="1"/>
</dbReference>
<evidence type="ECO:0000313" key="6">
    <source>
        <dbReference type="Proteomes" id="UP000585474"/>
    </source>
</evidence>
<gene>
    <name evidence="5" type="ORF">Acr_10g0008130</name>
</gene>
<keyword evidence="4" id="KW-0284">Flavonoid biosynthesis</keyword>
<evidence type="ECO:0000256" key="4">
    <source>
        <dbReference type="ARBA" id="ARBA00023241"/>
    </source>
</evidence>
<evidence type="ECO:0000256" key="3">
    <source>
        <dbReference type="ARBA" id="ARBA00022679"/>
    </source>
</evidence>
<proteinExistence type="inferred from homology"/>
<organism evidence="5 6">
    <name type="scientific">Actinidia rufa</name>
    <dbReference type="NCBI Taxonomy" id="165716"/>
    <lineage>
        <taxon>Eukaryota</taxon>
        <taxon>Viridiplantae</taxon>
        <taxon>Streptophyta</taxon>
        <taxon>Embryophyta</taxon>
        <taxon>Tracheophyta</taxon>
        <taxon>Spermatophyta</taxon>
        <taxon>Magnoliopsida</taxon>
        <taxon>eudicotyledons</taxon>
        <taxon>Gunneridae</taxon>
        <taxon>Pentapetalae</taxon>
        <taxon>asterids</taxon>
        <taxon>Ericales</taxon>
        <taxon>Actinidiaceae</taxon>
        <taxon>Actinidia</taxon>
    </lineage>
</organism>
<dbReference type="PANTHER" id="PTHR11926:SF774">
    <property type="entry name" value="UDP-GLYCOSYLTRANSFERASE 85A1-RELATED"/>
    <property type="match status" value="1"/>
</dbReference>
<dbReference type="AlphaFoldDB" id="A0A7J0F9Q4"/>
<keyword evidence="2" id="KW-0328">Glycosyltransferase</keyword>
<evidence type="ECO:0000256" key="2">
    <source>
        <dbReference type="ARBA" id="ARBA00022676"/>
    </source>
</evidence>
<dbReference type="GO" id="GO:0009813">
    <property type="term" value="P:flavonoid biosynthetic process"/>
    <property type="evidence" value="ECO:0007669"/>
    <property type="project" value="UniProtKB-KW"/>
</dbReference>
<sequence>MLLNSIEEKNDAVKSLASNLWEEELHCLQWLNSRKPNSVVYISFETSVFLTPDQLTEFAWGISNSNHPFLWIIRPDLVVVRDGEGWALPPVYLENTRERGLIASLCPQEKVLNHSSIGGFFTSCGWNSVLESISAGVPMICWPSIADQRINYSYICNQWGIDGDDVNREEVEKHVRQLMEREKGKELKKKAMEWKEMVGEAISRSGSSTLNLDNLVVKLMRS</sequence>
<dbReference type="SUPFAM" id="SSF53756">
    <property type="entry name" value="UDP-Glycosyltransferase/glycogen phosphorylase"/>
    <property type="match status" value="1"/>
</dbReference>
<dbReference type="Proteomes" id="UP000585474">
    <property type="component" value="Unassembled WGS sequence"/>
</dbReference>
<dbReference type="InterPro" id="IPR002213">
    <property type="entry name" value="UDP_glucos_trans"/>
</dbReference>
<keyword evidence="6" id="KW-1185">Reference proteome</keyword>
<evidence type="ECO:0000313" key="5">
    <source>
        <dbReference type="EMBL" id="GFY95428.1"/>
    </source>
</evidence>
<dbReference type="GO" id="GO:0016138">
    <property type="term" value="P:glycoside biosynthetic process"/>
    <property type="evidence" value="ECO:0007669"/>
    <property type="project" value="UniProtKB-ARBA"/>
</dbReference>
<reference evidence="5 6" key="1">
    <citation type="submission" date="2019-07" db="EMBL/GenBank/DDBJ databases">
        <title>De Novo Assembly of kiwifruit Actinidia rufa.</title>
        <authorList>
            <person name="Sugita-Konishi S."/>
            <person name="Sato K."/>
            <person name="Mori E."/>
            <person name="Abe Y."/>
            <person name="Kisaki G."/>
            <person name="Hamano K."/>
            <person name="Suezawa K."/>
            <person name="Otani M."/>
            <person name="Fukuda T."/>
            <person name="Manabe T."/>
            <person name="Gomi K."/>
            <person name="Tabuchi M."/>
            <person name="Akimitsu K."/>
            <person name="Kataoka I."/>
        </authorList>
    </citation>
    <scope>NUCLEOTIDE SEQUENCE [LARGE SCALE GENOMIC DNA]</scope>
    <source>
        <strain evidence="6">cv. Fuchu</strain>
    </source>
</reference>
<comment type="similarity">
    <text evidence="1">Belongs to the UDP-glycosyltransferase family.</text>
</comment>
<dbReference type="GO" id="GO:0080043">
    <property type="term" value="F:quercetin 3-O-glucosyltransferase activity"/>
    <property type="evidence" value="ECO:0007669"/>
    <property type="project" value="TreeGrafter"/>
</dbReference>
<dbReference type="Pfam" id="PF00201">
    <property type="entry name" value="UDPGT"/>
    <property type="match status" value="1"/>
</dbReference>
<dbReference type="FunFam" id="3.40.50.2000:FF:000060">
    <property type="entry name" value="Glycosyltransferase"/>
    <property type="match status" value="1"/>
</dbReference>
<dbReference type="EMBL" id="BJWL01000010">
    <property type="protein sequence ID" value="GFY95428.1"/>
    <property type="molecule type" value="Genomic_DNA"/>
</dbReference>
<dbReference type="OrthoDB" id="1927969at2759"/>
<comment type="caution">
    <text evidence="5">The sequence shown here is derived from an EMBL/GenBank/DDBJ whole genome shotgun (WGS) entry which is preliminary data.</text>
</comment>
<dbReference type="GO" id="GO:0080044">
    <property type="term" value="F:quercetin 7-O-glucosyltransferase activity"/>
    <property type="evidence" value="ECO:0007669"/>
    <property type="project" value="TreeGrafter"/>
</dbReference>
<keyword evidence="3 5" id="KW-0808">Transferase</keyword>
<protein>
    <submittedName>
        <fullName evidence="5">UDP-Glycosyltransferase superfamily protein</fullName>
    </submittedName>
</protein>
<accession>A0A7J0F9Q4</accession>
<name>A0A7J0F9Q4_9ERIC</name>